<dbReference type="InterPro" id="IPR029069">
    <property type="entry name" value="HotDog_dom_sf"/>
</dbReference>
<dbReference type="CDD" id="cd03449">
    <property type="entry name" value="R_hydratase"/>
    <property type="match status" value="1"/>
</dbReference>
<dbReference type="Pfam" id="PF03061">
    <property type="entry name" value="4HBT"/>
    <property type="match status" value="1"/>
</dbReference>
<accession>A0ABQ3UME2</accession>
<reference evidence="2 3" key="1">
    <citation type="journal article" date="2021" name="Int. J. Syst. Evol. Microbiol.">
        <title>Reticulibacter mediterranei gen. nov., sp. nov., within the new family Reticulibacteraceae fam. nov., and Ktedonospora formicarum gen. nov., sp. nov., Ktedonobacter robiniae sp. nov., Dictyobacter formicarum sp. nov. and Dictyobacter arantiisoli sp. nov., belonging to the class Ktedonobacteria.</title>
        <authorList>
            <person name="Yabe S."/>
            <person name="Zheng Y."/>
            <person name="Wang C.M."/>
            <person name="Sakai Y."/>
            <person name="Abe K."/>
            <person name="Yokota A."/>
            <person name="Donadio S."/>
            <person name="Cavaletti L."/>
            <person name="Monciardini P."/>
        </authorList>
    </citation>
    <scope>NUCLEOTIDE SEQUENCE [LARGE SCALE GENOMIC DNA]</scope>
    <source>
        <strain evidence="2 3">SOSP1-30</strain>
    </source>
</reference>
<protein>
    <submittedName>
        <fullName evidence="2">Enoyl-CoA hydratase</fullName>
    </submittedName>
</protein>
<evidence type="ECO:0000313" key="3">
    <source>
        <dbReference type="Proteomes" id="UP000654345"/>
    </source>
</evidence>
<proteinExistence type="predicted"/>
<gene>
    <name evidence="2" type="ORF">KSB_23960</name>
</gene>
<sequence>MQVGDTKSWERTFTLDEVRLFAHLSGDKGAHHILPDEQGRVMVHGLLTATLPTKLGGDLNYIARSLNFDFLRPVYAGDTVRCIVTVTQLEQQAGRTHMTSIFTCFNQHGKRVLAGETQGVVRDLEPDEMCVPCD</sequence>
<dbReference type="EMBL" id="BNJG01000001">
    <property type="protein sequence ID" value="GHO53921.1"/>
    <property type="molecule type" value="Genomic_DNA"/>
</dbReference>
<dbReference type="Proteomes" id="UP000654345">
    <property type="component" value="Unassembled WGS sequence"/>
</dbReference>
<evidence type="ECO:0000313" key="2">
    <source>
        <dbReference type="EMBL" id="GHO53921.1"/>
    </source>
</evidence>
<dbReference type="SUPFAM" id="SSF54637">
    <property type="entry name" value="Thioesterase/thiol ester dehydrase-isomerase"/>
    <property type="match status" value="1"/>
</dbReference>
<keyword evidence="3" id="KW-1185">Reference proteome</keyword>
<name>A0ABQ3UME2_9CHLR</name>
<dbReference type="PANTHER" id="PTHR43437">
    <property type="entry name" value="HYDROXYACYL-THIOESTER DEHYDRATASE TYPE 2, MITOCHONDRIAL-RELATED"/>
    <property type="match status" value="1"/>
</dbReference>
<dbReference type="InterPro" id="IPR006683">
    <property type="entry name" value="Thioestr_dom"/>
</dbReference>
<organism evidence="2 3">
    <name type="scientific">Ktedonobacter robiniae</name>
    <dbReference type="NCBI Taxonomy" id="2778365"/>
    <lineage>
        <taxon>Bacteria</taxon>
        <taxon>Bacillati</taxon>
        <taxon>Chloroflexota</taxon>
        <taxon>Ktedonobacteria</taxon>
        <taxon>Ktedonobacterales</taxon>
        <taxon>Ktedonobacteraceae</taxon>
        <taxon>Ktedonobacter</taxon>
    </lineage>
</organism>
<dbReference type="PANTHER" id="PTHR43437:SF3">
    <property type="entry name" value="HYDROXYACYL-THIOESTER DEHYDRATASE TYPE 2, MITOCHONDRIAL"/>
    <property type="match status" value="1"/>
</dbReference>
<dbReference type="RefSeq" id="WP_201370689.1">
    <property type="nucleotide sequence ID" value="NZ_BNJG01000001.1"/>
</dbReference>
<dbReference type="Gene3D" id="3.10.129.10">
    <property type="entry name" value="Hotdog Thioesterase"/>
    <property type="match status" value="1"/>
</dbReference>
<comment type="caution">
    <text evidence="2">The sequence shown here is derived from an EMBL/GenBank/DDBJ whole genome shotgun (WGS) entry which is preliminary data.</text>
</comment>
<dbReference type="InterPro" id="IPR050965">
    <property type="entry name" value="UPF0336/Enoyl-CoA_hydratase"/>
</dbReference>
<evidence type="ECO:0000259" key="1">
    <source>
        <dbReference type="Pfam" id="PF03061"/>
    </source>
</evidence>
<feature type="domain" description="Thioesterase" evidence="1">
    <location>
        <begin position="57"/>
        <end position="91"/>
    </location>
</feature>